<dbReference type="Gene3D" id="1.10.10.630">
    <property type="entry name" value="DnaD domain-like"/>
    <property type="match status" value="1"/>
</dbReference>
<keyword evidence="6" id="KW-1185">Reference proteome</keyword>
<keyword evidence="5" id="KW-0378">Hydrolase</keyword>
<feature type="compositionally biased region" description="Basic and acidic residues" evidence="2">
    <location>
        <begin position="416"/>
        <end position="447"/>
    </location>
</feature>
<dbReference type="InterPro" id="IPR034829">
    <property type="entry name" value="DnaD-like_sf"/>
</dbReference>
<feature type="domain" description="Replicative helicase loading/DNA remodeling protein DnaB N-terminal winged helix" evidence="4">
    <location>
        <begin position="11"/>
        <end position="209"/>
    </location>
</feature>
<feature type="region of interest" description="Disordered" evidence="2">
    <location>
        <begin position="413"/>
        <end position="460"/>
    </location>
</feature>
<evidence type="ECO:0000256" key="1">
    <source>
        <dbReference type="ARBA" id="ARBA00093462"/>
    </source>
</evidence>
<sequence length="460" mass="53777">MSLGDVGKILPIDGYIVELNRELHNAYTKSLTHLYQPLIGLEAISLYQTLLTENECYMGKPYAQTHHVLMQYMRQPLDEIYKARKKLEGIGLMQTYKHKANDFYVYTYSLHCPFTPKEFFADDMLSQLLYHQLGKDKFEHIKHMFIISAQKQNEKTEVTANFEEVFSTYTGQQQEVPEKQPKTQSQTGVPIETQIDFQWVSETLEQRMLPVKEILTASNRKLITQMSSLYDLASHEIEKAMLWAIDDRNFFNAEEFKAACMDFNRETPNKQKRTKLLDEREKLKDKKKNPSASKEDQLIARLEQISPRQLLADLSVGKKASKQDLKMIGEVMTEQGLQAGVMNVLIHYVMLKTDMKLSKSYLEKIASHWARKNVTTVRQAMTLAKSENNKYQQWRKYPNQNYYSNKSSKTDILPDWFKEQKNKDNKKDSKKEMQSDNDKEQKAKEADQMLANYLARHSNE</sequence>
<dbReference type="Proteomes" id="UP000252585">
    <property type="component" value="Unassembled WGS sequence"/>
</dbReference>
<organism evidence="5 6">
    <name type="scientific">Saliterribacillus persicus</name>
    <dbReference type="NCBI Taxonomy" id="930114"/>
    <lineage>
        <taxon>Bacteria</taxon>
        <taxon>Bacillati</taxon>
        <taxon>Bacillota</taxon>
        <taxon>Bacilli</taxon>
        <taxon>Bacillales</taxon>
        <taxon>Bacillaceae</taxon>
        <taxon>Saliterribacillus</taxon>
    </lineage>
</organism>
<dbReference type="Pfam" id="PF25888">
    <property type="entry name" value="WHD_DnaB"/>
    <property type="match status" value="1"/>
</dbReference>
<dbReference type="Pfam" id="PF07261">
    <property type="entry name" value="DnaB_2"/>
    <property type="match status" value="1"/>
</dbReference>
<keyword evidence="5" id="KW-0547">Nucleotide-binding</keyword>
<protein>
    <submittedName>
        <fullName evidence="5">Replicative DNA helicase loader DnaB</fullName>
    </submittedName>
</protein>
<evidence type="ECO:0000256" key="2">
    <source>
        <dbReference type="SAM" id="MobiDB-lite"/>
    </source>
</evidence>
<feature type="domain" description="DnaB/C C-terminal" evidence="3">
    <location>
        <begin position="316"/>
        <end position="381"/>
    </location>
</feature>
<gene>
    <name evidence="5" type="ORF">DFR57_10946</name>
</gene>
<dbReference type="InterPro" id="IPR006343">
    <property type="entry name" value="DnaB/C_C"/>
</dbReference>
<keyword evidence="5" id="KW-0347">Helicase</keyword>
<dbReference type="EMBL" id="QPJJ01000009">
    <property type="protein sequence ID" value="RCW66331.1"/>
    <property type="molecule type" value="Genomic_DNA"/>
</dbReference>
<dbReference type="InterPro" id="IPR058660">
    <property type="entry name" value="WHD_DnaB"/>
</dbReference>
<proteinExistence type="inferred from homology"/>
<keyword evidence="5" id="KW-0067">ATP-binding</keyword>
<dbReference type="OrthoDB" id="2082007at2"/>
<reference evidence="5 6" key="1">
    <citation type="submission" date="2018-07" db="EMBL/GenBank/DDBJ databases">
        <title>Genomic Encyclopedia of Type Strains, Phase IV (KMG-IV): sequencing the most valuable type-strain genomes for metagenomic binning, comparative biology and taxonomic classification.</title>
        <authorList>
            <person name="Goeker M."/>
        </authorList>
    </citation>
    <scope>NUCLEOTIDE SEQUENCE [LARGE SCALE GENOMIC DNA]</scope>
    <source>
        <strain evidence="5 6">DSM 27696</strain>
    </source>
</reference>
<dbReference type="GO" id="GO:0004386">
    <property type="term" value="F:helicase activity"/>
    <property type="evidence" value="ECO:0007669"/>
    <property type="project" value="UniProtKB-KW"/>
</dbReference>
<evidence type="ECO:0000259" key="4">
    <source>
        <dbReference type="Pfam" id="PF25888"/>
    </source>
</evidence>
<accession>A0A368XEC7</accession>
<dbReference type="AlphaFoldDB" id="A0A368XEC7"/>
<comment type="similarity">
    <text evidence="1">Belongs to the DnaB/DnaD family.</text>
</comment>
<evidence type="ECO:0000259" key="3">
    <source>
        <dbReference type="Pfam" id="PF07261"/>
    </source>
</evidence>
<evidence type="ECO:0000313" key="5">
    <source>
        <dbReference type="EMBL" id="RCW66331.1"/>
    </source>
</evidence>
<comment type="caution">
    <text evidence="5">The sequence shown here is derived from an EMBL/GenBank/DDBJ whole genome shotgun (WGS) entry which is preliminary data.</text>
</comment>
<name>A0A368XEC7_9BACI</name>
<evidence type="ECO:0000313" key="6">
    <source>
        <dbReference type="Proteomes" id="UP000252585"/>
    </source>
</evidence>
<dbReference type="RefSeq" id="WP_114353286.1">
    <property type="nucleotide sequence ID" value="NZ_QPJJ01000009.1"/>
</dbReference>